<feature type="transmembrane region" description="Helical" evidence="2">
    <location>
        <begin position="154"/>
        <end position="174"/>
    </location>
</feature>
<name>A0A2J6TB30_9HELO</name>
<feature type="transmembrane region" description="Helical" evidence="2">
    <location>
        <begin position="25"/>
        <end position="47"/>
    </location>
</feature>
<dbReference type="GeneID" id="36596631"/>
<keyword evidence="2" id="KW-1133">Transmembrane helix</keyword>
<dbReference type="InParanoid" id="A0A2J6TB30"/>
<protein>
    <submittedName>
        <fullName evidence="3">Uncharacterized protein</fullName>
    </submittedName>
</protein>
<dbReference type="Proteomes" id="UP000235371">
    <property type="component" value="Unassembled WGS sequence"/>
</dbReference>
<evidence type="ECO:0000313" key="3">
    <source>
        <dbReference type="EMBL" id="PMD60240.1"/>
    </source>
</evidence>
<feature type="transmembrane region" description="Helical" evidence="2">
    <location>
        <begin position="59"/>
        <end position="78"/>
    </location>
</feature>
<feature type="transmembrane region" description="Helical" evidence="2">
    <location>
        <begin position="84"/>
        <end position="102"/>
    </location>
</feature>
<gene>
    <name evidence="3" type="ORF">K444DRAFT_722318</name>
</gene>
<feature type="transmembrane region" description="Helical" evidence="2">
    <location>
        <begin position="219"/>
        <end position="239"/>
    </location>
</feature>
<dbReference type="EMBL" id="KZ613791">
    <property type="protein sequence ID" value="PMD60240.1"/>
    <property type="molecule type" value="Genomic_DNA"/>
</dbReference>
<proteinExistence type="predicted"/>
<feature type="region of interest" description="Disordered" evidence="1">
    <location>
        <begin position="279"/>
        <end position="328"/>
    </location>
</feature>
<evidence type="ECO:0000256" key="1">
    <source>
        <dbReference type="SAM" id="MobiDB-lite"/>
    </source>
</evidence>
<keyword evidence="2" id="KW-0812">Transmembrane</keyword>
<reference evidence="3 4" key="1">
    <citation type="submission" date="2016-04" db="EMBL/GenBank/DDBJ databases">
        <title>A degradative enzymes factory behind the ericoid mycorrhizal symbiosis.</title>
        <authorList>
            <consortium name="DOE Joint Genome Institute"/>
            <person name="Martino E."/>
            <person name="Morin E."/>
            <person name="Grelet G."/>
            <person name="Kuo A."/>
            <person name="Kohler A."/>
            <person name="Daghino S."/>
            <person name="Barry K."/>
            <person name="Choi C."/>
            <person name="Cichocki N."/>
            <person name="Clum A."/>
            <person name="Copeland A."/>
            <person name="Hainaut M."/>
            <person name="Haridas S."/>
            <person name="Labutti K."/>
            <person name="Lindquist E."/>
            <person name="Lipzen A."/>
            <person name="Khouja H.-R."/>
            <person name="Murat C."/>
            <person name="Ohm R."/>
            <person name="Olson A."/>
            <person name="Spatafora J."/>
            <person name="Veneault-Fourrey C."/>
            <person name="Henrissat B."/>
            <person name="Grigoriev I."/>
            <person name="Martin F."/>
            <person name="Perotto S."/>
        </authorList>
    </citation>
    <scope>NUCLEOTIDE SEQUENCE [LARGE SCALE GENOMIC DNA]</scope>
    <source>
        <strain evidence="3 4">E</strain>
    </source>
</reference>
<organism evidence="3 4">
    <name type="scientific">Hyaloscypha bicolor E</name>
    <dbReference type="NCBI Taxonomy" id="1095630"/>
    <lineage>
        <taxon>Eukaryota</taxon>
        <taxon>Fungi</taxon>
        <taxon>Dikarya</taxon>
        <taxon>Ascomycota</taxon>
        <taxon>Pezizomycotina</taxon>
        <taxon>Leotiomycetes</taxon>
        <taxon>Helotiales</taxon>
        <taxon>Hyaloscyphaceae</taxon>
        <taxon>Hyaloscypha</taxon>
        <taxon>Hyaloscypha bicolor</taxon>
    </lineage>
</organism>
<keyword evidence="2" id="KW-0472">Membrane</keyword>
<evidence type="ECO:0000256" key="2">
    <source>
        <dbReference type="SAM" id="Phobius"/>
    </source>
</evidence>
<accession>A0A2J6TB30</accession>
<dbReference type="AlphaFoldDB" id="A0A2J6TB30"/>
<sequence length="328" mass="37144">MLQNVICSLRLPSISTMAVEDVLPYAEGVGCTAQITFSILFCIWSFSRPSRKHRSSSPIISSASFVFSFSLLVCWLKTADPKFFVVLISLAIGASAAFQITLKWSITKSYKYVPFNDLPLFKWIFNLPLLKWIFNLPLFKWIFNLLCKGTWRQFELAILIALCVSAMALSFGVFSHRVSTNLILKVQLVEYCVIYTWLTCEHVLDYFKVSLDPLRRRKVFFLANGIISTVAVIVTIILLCLGWKRWIESLLLHWIFLTLSTFCTLPGFGVTRAFKISEQSSKKDSSEPLARFSTRSSAPDALKVSQEELEGPSISKETNVAEEQGNES</sequence>
<evidence type="ECO:0000313" key="4">
    <source>
        <dbReference type="Proteomes" id="UP000235371"/>
    </source>
</evidence>
<feature type="transmembrane region" description="Helical" evidence="2">
    <location>
        <begin position="123"/>
        <end position="142"/>
    </location>
</feature>
<keyword evidence="4" id="KW-1185">Reference proteome</keyword>
<dbReference type="RefSeq" id="XP_024737144.1">
    <property type="nucleotide sequence ID" value="XM_024888555.1"/>
</dbReference>
<feature type="transmembrane region" description="Helical" evidence="2">
    <location>
        <begin position="251"/>
        <end position="274"/>
    </location>
</feature>